<dbReference type="Gene3D" id="3.40.50.2000">
    <property type="entry name" value="Glycogen Phosphorylase B"/>
    <property type="match status" value="1"/>
</dbReference>
<feature type="region of interest" description="Disordered" evidence="1">
    <location>
        <begin position="399"/>
        <end position="419"/>
    </location>
</feature>
<feature type="compositionally biased region" description="Basic and acidic residues" evidence="1">
    <location>
        <begin position="399"/>
        <end position="408"/>
    </location>
</feature>
<dbReference type="AlphaFoldDB" id="A0A5C5ZJG8"/>
<keyword evidence="3" id="KW-0808">Transferase</keyword>
<protein>
    <submittedName>
        <fullName evidence="3">Alpha-D-kanosaminyltransferase</fullName>
        <ecNumber evidence="3">2.4.1.301</ecNumber>
    </submittedName>
</protein>
<comment type="caution">
    <text evidence="3">The sequence shown here is derived from an EMBL/GenBank/DDBJ whole genome shotgun (WGS) entry which is preliminary data.</text>
</comment>
<dbReference type="CDD" id="cd03801">
    <property type="entry name" value="GT4_PimA-like"/>
    <property type="match status" value="1"/>
</dbReference>
<reference evidence="3 4" key="1">
    <citation type="submission" date="2019-02" db="EMBL/GenBank/DDBJ databases">
        <title>Deep-cultivation of Planctomycetes and their phenomic and genomic characterization uncovers novel biology.</title>
        <authorList>
            <person name="Wiegand S."/>
            <person name="Jogler M."/>
            <person name="Boedeker C."/>
            <person name="Pinto D."/>
            <person name="Vollmers J."/>
            <person name="Rivas-Marin E."/>
            <person name="Kohn T."/>
            <person name="Peeters S.H."/>
            <person name="Heuer A."/>
            <person name="Rast P."/>
            <person name="Oberbeckmann S."/>
            <person name="Bunk B."/>
            <person name="Jeske O."/>
            <person name="Meyerdierks A."/>
            <person name="Storesund J.E."/>
            <person name="Kallscheuer N."/>
            <person name="Luecker S."/>
            <person name="Lage O.M."/>
            <person name="Pohl T."/>
            <person name="Merkel B.J."/>
            <person name="Hornburger P."/>
            <person name="Mueller R.-W."/>
            <person name="Bruemmer F."/>
            <person name="Labrenz M."/>
            <person name="Spormann A.M."/>
            <person name="Op Den Camp H."/>
            <person name="Overmann J."/>
            <person name="Amann R."/>
            <person name="Jetten M.S.M."/>
            <person name="Mascher T."/>
            <person name="Medema M.H."/>
            <person name="Devos D.P."/>
            <person name="Kaster A.-K."/>
            <person name="Ovreas L."/>
            <person name="Rohde M."/>
            <person name="Galperin M.Y."/>
            <person name="Jogler C."/>
        </authorList>
    </citation>
    <scope>NUCLEOTIDE SEQUENCE [LARGE SCALE GENOMIC DNA]</scope>
    <source>
        <strain evidence="3 4">Mal64</strain>
    </source>
</reference>
<sequence>MRRPCVFYMAGPGDVIGTYKHWRAGRDDPSQVSVAYSHQFYDVCRQHGYEGMVVSYCSRIDKLREAEFEIEHRPIPFQHRSGGLFHLGRYLFNLSLAWTAIRRRADVAVLMTGSHLAPFWLLRLAGVRVVMTQHCVLWPKLVGPRGVWKVVHAVDRLFFQRGCDAMLSISHDVTEQIDTLTRGKRPQITPFLPNYRRSCFAGARSADWDDEPFRVLFVGRVEEDKGALELVALAELARQRIDRRVVFDVAGDGGAMEELRRRIDAAGLREDVVLHGYCPCDRLESLYAGSHAVLAPTQAGMVEGFNKVVAEAILALRPIVTSEVCPALEVVREAAIEVESNDVEGYFDAIARLAADRELYARKTDACPAYREPFYDTDRSWAAAVGAVLRRLTKPLEAEPQAKVEAGHEGLASVESASG</sequence>
<dbReference type="RefSeq" id="WP_146401751.1">
    <property type="nucleotide sequence ID" value="NZ_SJPQ01000003.1"/>
</dbReference>
<keyword evidence="3" id="KW-0328">Glycosyltransferase</keyword>
<keyword evidence="4" id="KW-1185">Reference proteome</keyword>
<dbReference type="EMBL" id="SJPQ01000003">
    <property type="protein sequence ID" value="TWT87532.1"/>
    <property type="molecule type" value="Genomic_DNA"/>
</dbReference>
<proteinExistence type="predicted"/>
<dbReference type="GO" id="GO:0016757">
    <property type="term" value="F:glycosyltransferase activity"/>
    <property type="evidence" value="ECO:0007669"/>
    <property type="project" value="UniProtKB-KW"/>
</dbReference>
<feature type="domain" description="Glycosyl transferase family 1" evidence="2">
    <location>
        <begin position="207"/>
        <end position="362"/>
    </location>
</feature>
<dbReference type="OrthoDB" id="9783380at2"/>
<dbReference type="SUPFAM" id="SSF53756">
    <property type="entry name" value="UDP-Glycosyltransferase/glycogen phosphorylase"/>
    <property type="match status" value="1"/>
</dbReference>
<dbReference type="PANTHER" id="PTHR12526">
    <property type="entry name" value="GLYCOSYLTRANSFERASE"/>
    <property type="match status" value="1"/>
</dbReference>
<accession>A0A5C5ZJG8</accession>
<gene>
    <name evidence="3" type="primary">kanE_2</name>
    <name evidence="3" type="ORF">Mal64_30730</name>
</gene>
<evidence type="ECO:0000313" key="4">
    <source>
        <dbReference type="Proteomes" id="UP000315440"/>
    </source>
</evidence>
<dbReference type="EC" id="2.4.1.301" evidence="3"/>
<evidence type="ECO:0000313" key="3">
    <source>
        <dbReference type="EMBL" id="TWT87532.1"/>
    </source>
</evidence>
<name>A0A5C5ZJG8_9BACT</name>
<dbReference type="InterPro" id="IPR001296">
    <property type="entry name" value="Glyco_trans_1"/>
</dbReference>
<evidence type="ECO:0000259" key="2">
    <source>
        <dbReference type="Pfam" id="PF00534"/>
    </source>
</evidence>
<evidence type="ECO:0000256" key="1">
    <source>
        <dbReference type="SAM" id="MobiDB-lite"/>
    </source>
</evidence>
<dbReference type="Proteomes" id="UP000315440">
    <property type="component" value="Unassembled WGS sequence"/>
</dbReference>
<organism evidence="3 4">
    <name type="scientific">Pseudobythopirellula maris</name>
    <dbReference type="NCBI Taxonomy" id="2527991"/>
    <lineage>
        <taxon>Bacteria</taxon>
        <taxon>Pseudomonadati</taxon>
        <taxon>Planctomycetota</taxon>
        <taxon>Planctomycetia</taxon>
        <taxon>Pirellulales</taxon>
        <taxon>Lacipirellulaceae</taxon>
        <taxon>Pseudobythopirellula</taxon>
    </lineage>
</organism>
<dbReference type="Pfam" id="PF00534">
    <property type="entry name" value="Glycos_transf_1"/>
    <property type="match status" value="1"/>
</dbReference>